<comment type="similarity">
    <text evidence="1">Belongs to the CvfB family.</text>
</comment>
<evidence type="ECO:0000313" key="4">
    <source>
        <dbReference type="Proteomes" id="UP000295710"/>
    </source>
</evidence>
<dbReference type="InterPro" id="IPR040764">
    <property type="entry name" value="CvfB_WH"/>
</dbReference>
<dbReference type="InterPro" id="IPR039566">
    <property type="entry name" value="CvfB_S1_st"/>
</dbReference>
<gene>
    <name evidence="3" type="ORF">E1963_07990</name>
</gene>
<dbReference type="InterPro" id="IPR012340">
    <property type="entry name" value="NA-bd_OB-fold"/>
</dbReference>
<dbReference type="InterPro" id="IPR014464">
    <property type="entry name" value="CvfB_fam"/>
</dbReference>
<dbReference type="PROSITE" id="PS50126">
    <property type="entry name" value="S1"/>
    <property type="match status" value="1"/>
</dbReference>
<reference evidence="3 4" key="1">
    <citation type="journal article" date="2016" name="Nat. Microbiol.">
        <title>The Mouse Intestinal Bacterial Collection (miBC) provides host-specific insight into cultured diversity and functional potential of the gut microbiota.</title>
        <authorList>
            <person name="Lagkouvardos I."/>
            <person name="Pukall R."/>
            <person name="Abt B."/>
            <person name="Foesel B.U."/>
            <person name="Meier-Kolthoff J.P."/>
            <person name="Kumar N."/>
            <person name="Bresciani A."/>
            <person name="Martinez I."/>
            <person name="Just S."/>
            <person name="Ziegler C."/>
            <person name="Brugiroux S."/>
            <person name="Garzetti D."/>
            <person name="Wenning M."/>
            <person name="Bui T.P."/>
            <person name="Wang J."/>
            <person name="Hugenholtz F."/>
            <person name="Plugge C.M."/>
            <person name="Peterson D.A."/>
            <person name="Hornef M.W."/>
            <person name="Baines J.F."/>
            <person name="Smidt H."/>
            <person name="Walter J."/>
            <person name="Kristiansen K."/>
            <person name="Nielsen H.B."/>
            <person name="Haller D."/>
            <person name="Overmann J."/>
            <person name="Stecher B."/>
            <person name="Clavel T."/>
        </authorList>
    </citation>
    <scope>NUCLEOTIDE SEQUENCE [LARGE SCALE GENOMIC DNA]</scope>
    <source>
        <strain evidence="3 4">DSM 28560</strain>
    </source>
</reference>
<evidence type="ECO:0000313" key="3">
    <source>
        <dbReference type="EMBL" id="TDA22218.1"/>
    </source>
</evidence>
<dbReference type="PANTHER" id="PTHR37296">
    <property type="entry name" value="CONSERVED VIRULENCE FACTOR B"/>
    <property type="match status" value="1"/>
</dbReference>
<accession>A0A4R4FFL0</accession>
<evidence type="ECO:0000259" key="2">
    <source>
        <dbReference type="PROSITE" id="PS50126"/>
    </source>
</evidence>
<dbReference type="AlphaFoldDB" id="A0A4R4FFL0"/>
<dbReference type="PANTHER" id="PTHR37296:SF1">
    <property type="entry name" value="CONSERVED VIRULENCE FACTOR B"/>
    <property type="match status" value="1"/>
</dbReference>
<comment type="caution">
    <text evidence="3">The sequence shown here is derived from an EMBL/GenBank/DDBJ whole genome shotgun (WGS) entry which is preliminary data.</text>
</comment>
<dbReference type="Gene3D" id="1.10.10.10">
    <property type="entry name" value="Winged helix-like DNA-binding domain superfamily/Winged helix DNA-binding domain"/>
    <property type="match status" value="1"/>
</dbReference>
<sequence length="277" mass="30849">MTLEKGLGKKQMLRVVKLVDFGVYLGSEEEKVLLPKKQVPEGTRIGDELEVFLYKDSSDRLIATTAEPALTLGGLAALTVADTGRVGAFLEWGLEKDLLLPFKEQTAKVEKGDKVLVALYVDKSRRLCATMKVYDRLQKDSPYKKDDHVSGTVYEFSDNFGVFVAVDNRYSALIPKREAFGSLKVGDKVQARVVKVHEDGKLDLSIREKAFIQMDADAAAIVRRMEEYGGELPFTDKAEPELIQKEFGLSKNAFKRAVGRLLKEGKVEISKSSIVLK</sequence>
<name>A0A4R4FFL0_9FIRM</name>
<dbReference type="Pfam" id="PF17783">
    <property type="entry name" value="WHD_CvfB"/>
    <property type="match status" value="1"/>
</dbReference>
<dbReference type="SUPFAM" id="SSF50249">
    <property type="entry name" value="Nucleic acid-binding proteins"/>
    <property type="match status" value="1"/>
</dbReference>
<dbReference type="PIRSF" id="PIRSF012524">
    <property type="entry name" value="YitL_S1"/>
    <property type="match status" value="1"/>
</dbReference>
<dbReference type="InterPro" id="IPR003029">
    <property type="entry name" value="S1_domain"/>
</dbReference>
<evidence type="ECO:0000256" key="1">
    <source>
        <dbReference type="PIRNR" id="PIRNR012524"/>
    </source>
</evidence>
<dbReference type="GO" id="GO:0003676">
    <property type="term" value="F:nucleic acid binding"/>
    <property type="evidence" value="ECO:0007669"/>
    <property type="project" value="InterPro"/>
</dbReference>
<dbReference type="Pfam" id="PF21543">
    <property type="entry name" value="CvfB_2nd"/>
    <property type="match status" value="1"/>
</dbReference>
<feature type="domain" description="S1 motif" evidence="2">
    <location>
        <begin position="146"/>
        <end position="207"/>
    </location>
</feature>
<keyword evidence="4" id="KW-1185">Reference proteome</keyword>
<dbReference type="InterPro" id="IPR048587">
    <property type="entry name" value="CvfB_S1_3rd"/>
</dbReference>
<proteinExistence type="inferred from homology"/>
<dbReference type="Gene3D" id="2.40.50.140">
    <property type="entry name" value="Nucleic acid-binding proteins"/>
    <property type="match status" value="2"/>
</dbReference>
<dbReference type="Proteomes" id="UP000295710">
    <property type="component" value="Unassembled WGS sequence"/>
</dbReference>
<dbReference type="RefSeq" id="WP_132277053.1">
    <property type="nucleotide sequence ID" value="NZ_JAOBST010000010.1"/>
</dbReference>
<dbReference type="EMBL" id="SMMX01000005">
    <property type="protein sequence ID" value="TDA22218.1"/>
    <property type="molecule type" value="Genomic_DNA"/>
</dbReference>
<protein>
    <submittedName>
        <fullName evidence="3">S1 RNA-binding domain-containing protein</fullName>
    </submittedName>
</protein>
<organism evidence="3 4">
    <name type="scientific">Extibacter muris</name>
    <dbReference type="NCBI Taxonomy" id="1796622"/>
    <lineage>
        <taxon>Bacteria</taxon>
        <taxon>Bacillati</taxon>
        <taxon>Bacillota</taxon>
        <taxon>Clostridia</taxon>
        <taxon>Lachnospirales</taxon>
        <taxon>Lachnospiraceae</taxon>
        <taxon>Extibacter</taxon>
    </lineage>
</organism>
<dbReference type="Pfam" id="PF13509">
    <property type="entry name" value="S1_2"/>
    <property type="match status" value="2"/>
</dbReference>
<dbReference type="InterPro" id="IPR036388">
    <property type="entry name" value="WH-like_DNA-bd_sf"/>
</dbReference>
<dbReference type="SMART" id="SM00316">
    <property type="entry name" value="S1"/>
    <property type="match status" value="2"/>
</dbReference>